<dbReference type="FunFam" id="3.90.245.10:FF:000001">
    <property type="entry name" value="Pyrimidine-specific ribonucleoside hydrolase RihA"/>
    <property type="match status" value="1"/>
</dbReference>
<organism evidence="4 5">
    <name type="scientific">Jannaschia rubra</name>
    <dbReference type="NCBI Taxonomy" id="282197"/>
    <lineage>
        <taxon>Bacteria</taxon>
        <taxon>Pseudomonadati</taxon>
        <taxon>Pseudomonadota</taxon>
        <taxon>Alphaproteobacteria</taxon>
        <taxon>Rhodobacterales</taxon>
        <taxon>Roseobacteraceae</taxon>
        <taxon>Jannaschia</taxon>
    </lineage>
</organism>
<dbReference type="GO" id="GO:0005829">
    <property type="term" value="C:cytosol"/>
    <property type="evidence" value="ECO:0007669"/>
    <property type="project" value="TreeGrafter"/>
</dbReference>
<dbReference type="InterPro" id="IPR015910">
    <property type="entry name" value="I/U_nuclsd_hydro_CS"/>
</dbReference>
<evidence type="ECO:0000256" key="1">
    <source>
        <dbReference type="ARBA" id="ARBA00022801"/>
    </source>
</evidence>
<dbReference type="InterPro" id="IPR001910">
    <property type="entry name" value="Inosine/uridine_hydrolase_dom"/>
</dbReference>
<protein>
    <submittedName>
        <fullName evidence="4">Pyrimidine-specific ribonucleoside hydrolase RihA</fullName>
        <ecNumber evidence="4">3.2.-.-</ecNumber>
    </submittedName>
</protein>
<dbReference type="PROSITE" id="PS01247">
    <property type="entry name" value="IUNH"/>
    <property type="match status" value="1"/>
</dbReference>
<dbReference type="AlphaFoldDB" id="A0A0M6XSL6"/>
<dbReference type="InterPro" id="IPR036452">
    <property type="entry name" value="Ribo_hydro-like"/>
</dbReference>
<evidence type="ECO:0000256" key="2">
    <source>
        <dbReference type="ARBA" id="ARBA00023295"/>
    </source>
</evidence>
<evidence type="ECO:0000259" key="3">
    <source>
        <dbReference type="Pfam" id="PF01156"/>
    </source>
</evidence>
<dbReference type="Gene3D" id="3.90.245.10">
    <property type="entry name" value="Ribonucleoside hydrolase-like"/>
    <property type="match status" value="1"/>
</dbReference>
<keyword evidence="2 4" id="KW-0326">Glycosidase</keyword>
<evidence type="ECO:0000313" key="5">
    <source>
        <dbReference type="Proteomes" id="UP000048908"/>
    </source>
</evidence>
<sequence>MPANGRLMRRALDIPGRAALMRGMTQKIIIDTDPGQDDAVAILLAFASPELKVLGLTAVAGNVPLELTARNARIVCELAGRTDIPVYAGCDRPIARDLVTAEHVHGKTGLDGPQMDDPAMPLAEGHAVDFIIDTLRAQDPGTVVLCPLGPLTNIATAFRRAPDIVERVQRIVLMGGAYFEVGNITPAAEFNIYVDPEAARDVFAAGVPLTVLPLDVTHKALTNAARVQAFRDMGTRVGTMVAAWTDFFERYDKEKYGSAGAPLHDPCVIAWLLKPELFSGREVNVEIEVDSPLTRGMTVADWWGVTDRAPNALFIGDVDADGFFALLTERLARLHD</sequence>
<dbReference type="EC" id="3.2.-.-" evidence="4"/>
<dbReference type="Pfam" id="PF01156">
    <property type="entry name" value="IU_nuc_hydro"/>
    <property type="match status" value="1"/>
</dbReference>
<dbReference type="EMBL" id="CXPG01000021">
    <property type="protein sequence ID" value="CTQ34146.1"/>
    <property type="molecule type" value="Genomic_DNA"/>
</dbReference>
<evidence type="ECO:0000313" key="4">
    <source>
        <dbReference type="EMBL" id="CTQ34146.1"/>
    </source>
</evidence>
<accession>A0A0M6XSL6</accession>
<dbReference type="Proteomes" id="UP000048908">
    <property type="component" value="Unassembled WGS sequence"/>
</dbReference>
<proteinExistence type="predicted"/>
<dbReference type="GO" id="GO:0008477">
    <property type="term" value="F:purine nucleosidase activity"/>
    <property type="evidence" value="ECO:0007669"/>
    <property type="project" value="TreeGrafter"/>
</dbReference>
<dbReference type="STRING" id="282197.SAMN04488517_103198"/>
<dbReference type="InterPro" id="IPR023186">
    <property type="entry name" value="IUNH"/>
</dbReference>
<dbReference type="GO" id="GO:0006152">
    <property type="term" value="P:purine nucleoside catabolic process"/>
    <property type="evidence" value="ECO:0007669"/>
    <property type="project" value="TreeGrafter"/>
</dbReference>
<dbReference type="CDD" id="cd02651">
    <property type="entry name" value="nuc_hydro_IU_UC_XIUA"/>
    <property type="match status" value="1"/>
</dbReference>
<keyword evidence="5" id="KW-1185">Reference proteome</keyword>
<reference evidence="4 5" key="1">
    <citation type="submission" date="2015-07" db="EMBL/GenBank/DDBJ databases">
        <authorList>
            <person name="Noorani M."/>
        </authorList>
    </citation>
    <scope>NUCLEOTIDE SEQUENCE [LARGE SCALE GENOMIC DNA]</scope>
    <source>
        <strain evidence="4 5">CECT 5088</strain>
    </source>
</reference>
<keyword evidence="1 4" id="KW-0378">Hydrolase</keyword>
<gene>
    <name evidence="4" type="primary">rihA</name>
    <name evidence="4" type="ORF">JAN5088_02939</name>
</gene>
<dbReference type="SUPFAM" id="SSF53590">
    <property type="entry name" value="Nucleoside hydrolase"/>
    <property type="match status" value="1"/>
</dbReference>
<dbReference type="GO" id="GO:0045437">
    <property type="term" value="F:uridine nucleosidase activity"/>
    <property type="evidence" value="ECO:0007669"/>
    <property type="project" value="UniProtKB-ARBA"/>
</dbReference>
<feature type="domain" description="Inosine/uridine-preferring nucleoside hydrolase" evidence="3">
    <location>
        <begin position="28"/>
        <end position="324"/>
    </location>
</feature>
<name>A0A0M6XSL6_9RHOB</name>
<dbReference type="PANTHER" id="PTHR12304">
    <property type="entry name" value="INOSINE-URIDINE PREFERRING NUCLEOSIDE HYDROLASE"/>
    <property type="match status" value="1"/>
</dbReference>
<dbReference type="PANTHER" id="PTHR12304:SF4">
    <property type="entry name" value="URIDINE NUCLEOSIDASE"/>
    <property type="match status" value="1"/>
</dbReference>